<dbReference type="AlphaFoldDB" id="Q7UJM3"/>
<name>Q7UJM3_RHOBA</name>
<keyword evidence="2" id="KW-1185">Reference proteome</keyword>
<dbReference type="InParanoid" id="Q7UJM3"/>
<sequence>MIGEALLTRRVGKRMFGSDSGESGDGIGFSVVTKRLPARDEKPAARLRFGLGCESDWGVALLTLRVVVRGKILADAAGCETHGWAVLTRNVSEAPCGLVLAGR</sequence>
<dbReference type="STRING" id="243090.RB11801"/>
<protein>
    <submittedName>
        <fullName evidence="1">Uncharacterized protein</fullName>
    </submittedName>
</protein>
<organism evidence="1 2">
    <name type="scientific">Rhodopirellula baltica (strain DSM 10527 / NCIMB 13988 / SH1)</name>
    <dbReference type="NCBI Taxonomy" id="243090"/>
    <lineage>
        <taxon>Bacteria</taxon>
        <taxon>Pseudomonadati</taxon>
        <taxon>Planctomycetota</taxon>
        <taxon>Planctomycetia</taxon>
        <taxon>Pirellulales</taxon>
        <taxon>Pirellulaceae</taxon>
        <taxon>Rhodopirellula</taxon>
    </lineage>
</organism>
<dbReference type="EnsemblBacteria" id="CAD77233">
    <property type="protein sequence ID" value="CAD77233"/>
    <property type="gene ID" value="RB11801"/>
</dbReference>
<reference evidence="1 2" key="1">
    <citation type="journal article" date="2003" name="Proc. Natl. Acad. Sci. U.S.A.">
        <title>Complete genome sequence of the marine planctomycete Pirellula sp. strain 1.</title>
        <authorList>
            <person name="Gloeckner F.O."/>
            <person name="Kube M."/>
            <person name="Bauer M."/>
            <person name="Teeling H."/>
            <person name="Lombardot T."/>
            <person name="Ludwig W."/>
            <person name="Gade D."/>
            <person name="Beck A."/>
            <person name="Borzym K."/>
            <person name="Heitmann K."/>
            <person name="Rabus R."/>
            <person name="Schlesner H."/>
            <person name="Amann R."/>
            <person name="Reinhardt R."/>
        </authorList>
    </citation>
    <scope>NUCLEOTIDE SEQUENCE [LARGE SCALE GENOMIC DNA]</scope>
    <source>
        <strain evidence="2">DSM 10527 / NCIMB 13988 / SH1</strain>
    </source>
</reference>
<dbReference type="EMBL" id="BX294154">
    <property type="protein sequence ID" value="CAD77233.1"/>
    <property type="molecule type" value="Genomic_DNA"/>
</dbReference>
<dbReference type="Proteomes" id="UP000001025">
    <property type="component" value="Chromosome"/>
</dbReference>
<dbReference type="KEGG" id="rba:RB11801"/>
<evidence type="ECO:0000313" key="2">
    <source>
        <dbReference type="Proteomes" id="UP000001025"/>
    </source>
</evidence>
<evidence type="ECO:0000313" key="1">
    <source>
        <dbReference type="EMBL" id="CAD77233.1"/>
    </source>
</evidence>
<gene>
    <name evidence="1" type="ordered locus">RB11801</name>
</gene>
<accession>Q7UJM3</accession>
<dbReference type="HOGENOM" id="CLU_2261602_0_0_0"/>
<proteinExistence type="predicted"/>